<comment type="caution">
    <text evidence="13">The sequence shown here is derived from an EMBL/GenBank/DDBJ whole genome shotgun (WGS) entry which is preliminary data.</text>
</comment>
<proteinExistence type="inferred from homology"/>
<dbReference type="Gene3D" id="2.40.50.100">
    <property type="match status" value="1"/>
</dbReference>
<sequence>MNTQYLAEAEAEGLKISDKPVRRLGYIILIVVFGLGGLWAGLAPLDSAVLAQGYLTIKSSRKTVQHLEGGIVKELMVHDGDHVKAGDVLMRLDDTQARAQLEAARSQLIASQALEARLIAERDDRNDVTFGTSDFPEDDKRVQEARNSERQIFIAQRNARLGEIDVLKNKSAELEQQIRGFSAIIQSKQGLSQSYGSEIKDLSELLKQGYVNNERLRDQERNLSRLQAEIADQQSAIARAKVQMGETKLQILQTTQKFKSDVANKLAETQSRIYELRERVGALQDLVNRTVIKAPVDGMVMGLAVHTIGGVVAPGTHLLDIVPLGADLLVEVEVQPNDIDRIELGKLAEVRFSAFKNATTPILEGEVVYISADRFTNERTGAPYYLARVTLTDKGRADLGRRELVPGMPAEVLINTGARTLLNYLLKPARNAMARSMIEE</sequence>
<dbReference type="NCBIfam" id="TIGR01843">
    <property type="entry name" value="type_I_hlyD"/>
    <property type="match status" value="1"/>
</dbReference>
<evidence type="ECO:0000313" key="13">
    <source>
        <dbReference type="EMBL" id="OAN24894.1"/>
    </source>
</evidence>
<reference evidence="13 14" key="1">
    <citation type="submission" date="2016-04" db="EMBL/GenBank/DDBJ databases">
        <title>Draft Genome Sequences of Staphylococcus capitis Strain H36, S. capitis Strain H65, S. cohnii Strain H62, S. hominis Strain H69, Mycobacterium iranicum Strain H39, Plantibacter sp. Strain H53, Pseudomonas oryzihabitans Strain H72, and Microbacterium sp. Strain H83, isolated from residential settings.</title>
        <authorList>
            <person name="Lymperopoulou D."/>
            <person name="Adams R.I."/>
            <person name="Lindow S."/>
            <person name="Coil D.A."/>
            <person name="Jospin G."/>
            <person name="Eisen J.A."/>
        </authorList>
    </citation>
    <scope>NUCLEOTIDE SEQUENCE [LARGE SCALE GENOMIC DNA]</scope>
    <source>
        <strain evidence="13 14">H72</strain>
    </source>
</reference>
<feature type="domain" description="AprE-like long alpha-helical hairpin" evidence="11">
    <location>
        <begin position="97"/>
        <end position="285"/>
    </location>
</feature>
<feature type="transmembrane region" description="Helical" evidence="9">
    <location>
        <begin position="24"/>
        <end position="42"/>
    </location>
</feature>
<evidence type="ECO:0000259" key="12">
    <source>
        <dbReference type="Pfam" id="PF26002"/>
    </source>
</evidence>
<evidence type="ECO:0000313" key="14">
    <source>
        <dbReference type="Proteomes" id="UP000078356"/>
    </source>
</evidence>
<keyword evidence="3 9" id="KW-0813">Transport</keyword>
<evidence type="ECO:0000256" key="3">
    <source>
        <dbReference type="ARBA" id="ARBA00022448"/>
    </source>
</evidence>
<feature type="domain" description="AprE-like beta-barrel" evidence="12">
    <location>
        <begin position="328"/>
        <end position="417"/>
    </location>
</feature>
<evidence type="ECO:0000256" key="10">
    <source>
        <dbReference type="SAM" id="Coils"/>
    </source>
</evidence>
<comment type="similarity">
    <text evidence="2 9">Belongs to the membrane fusion protein (MFP) (TC 8.A.1) family.</text>
</comment>
<keyword evidence="7 9" id="KW-1133">Transmembrane helix</keyword>
<dbReference type="SUPFAM" id="SSF111369">
    <property type="entry name" value="HlyD-like secretion proteins"/>
    <property type="match status" value="1"/>
</dbReference>
<evidence type="ECO:0000256" key="1">
    <source>
        <dbReference type="ARBA" id="ARBA00004377"/>
    </source>
</evidence>
<evidence type="ECO:0000256" key="7">
    <source>
        <dbReference type="ARBA" id="ARBA00022989"/>
    </source>
</evidence>
<dbReference type="Pfam" id="PF26002">
    <property type="entry name" value="Beta-barrel_AprE"/>
    <property type="match status" value="1"/>
</dbReference>
<dbReference type="PRINTS" id="PR01490">
    <property type="entry name" value="RTXTOXIND"/>
</dbReference>
<dbReference type="EMBL" id="LWCR01000056">
    <property type="protein sequence ID" value="OAN24894.1"/>
    <property type="molecule type" value="Genomic_DNA"/>
</dbReference>
<evidence type="ECO:0000256" key="2">
    <source>
        <dbReference type="ARBA" id="ARBA00009477"/>
    </source>
</evidence>
<keyword evidence="8 9" id="KW-0472">Membrane</keyword>
<dbReference type="InterPro" id="IPR006144">
    <property type="entry name" value="Secretion_HlyD_CS"/>
</dbReference>
<dbReference type="InterPro" id="IPR058982">
    <property type="entry name" value="Beta-barrel_AprE"/>
</dbReference>
<evidence type="ECO:0000256" key="9">
    <source>
        <dbReference type="RuleBase" id="RU365093"/>
    </source>
</evidence>
<dbReference type="InterPro" id="IPR050739">
    <property type="entry name" value="MFP"/>
</dbReference>
<dbReference type="InterPro" id="IPR010129">
    <property type="entry name" value="T1SS_HlyD"/>
</dbReference>
<evidence type="ECO:0000256" key="5">
    <source>
        <dbReference type="ARBA" id="ARBA00022519"/>
    </source>
</evidence>
<dbReference type="GO" id="GO:0009306">
    <property type="term" value="P:protein secretion"/>
    <property type="evidence" value="ECO:0007669"/>
    <property type="project" value="InterPro"/>
</dbReference>
<gene>
    <name evidence="13" type="ORF">A4V15_07515</name>
</gene>
<keyword evidence="6 9" id="KW-0812">Transmembrane</keyword>
<name>A0A178L6P6_9PSED</name>
<dbReference type="RefSeq" id="WP_064309152.1">
    <property type="nucleotide sequence ID" value="NZ_LWCR01000056.1"/>
</dbReference>
<evidence type="ECO:0000256" key="6">
    <source>
        <dbReference type="ARBA" id="ARBA00022692"/>
    </source>
</evidence>
<dbReference type="SUPFAM" id="SSF58100">
    <property type="entry name" value="Bacterial hemolysins"/>
    <property type="match status" value="1"/>
</dbReference>
<keyword evidence="10" id="KW-0175">Coiled coil</keyword>
<dbReference type="PROSITE" id="PS00543">
    <property type="entry name" value="HLYD_FAMILY"/>
    <property type="match status" value="1"/>
</dbReference>
<organism evidence="13 14">
    <name type="scientific">Pseudomonas oryzihabitans</name>
    <dbReference type="NCBI Taxonomy" id="47885"/>
    <lineage>
        <taxon>Bacteria</taxon>
        <taxon>Pseudomonadati</taxon>
        <taxon>Pseudomonadota</taxon>
        <taxon>Gammaproteobacteria</taxon>
        <taxon>Pseudomonadales</taxon>
        <taxon>Pseudomonadaceae</taxon>
        <taxon>Pseudomonas</taxon>
    </lineage>
</organism>
<comment type="subcellular location">
    <subcellularLocation>
        <location evidence="1 9">Cell inner membrane</location>
        <topology evidence="1 9">Single-pass membrane protein</topology>
    </subcellularLocation>
</comment>
<dbReference type="Gene3D" id="2.40.30.170">
    <property type="match status" value="1"/>
</dbReference>
<dbReference type="Proteomes" id="UP000078356">
    <property type="component" value="Unassembled WGS sequence"/>
</dbReference>
<dbReference type="InterPro" id="IPR058781">
    <property type="entry name" value="HH_AprE-like"/>
</dbReference>
<accession>A0A178L6P6</accession>
<keyword evidence="5 9" id="KW-0997">Cell inner membrane</keyword>
<evidence type="ECO:0000256" key="4">
    <source>
        <dbReference type="ARBA" id="ARBA00022475"/>
    </source>
</evidence>
<dbReference type="PANTHER" id="PTHR30386">
    <property type="entry name" value="MEMBRANE FUSION SUBUNIT OF EMRAB-TOLC MULTIDRUG EFFLUX PUMP"/>
    <property type="match status" value="1"/>
</dbReference>
<evidence type="ECO:0000259" key="11">
    <source>
        <dbReference type="Pfam" id="PF25994"/>
    </source>
</evidence>
<evidence type="ECO:0000256" key="8">
    <source>
        <dbReference type="ARBA" id="ARBA00023136"/>
    </source>
</evidence>
<dbReference type="AlphaFoldDB" id="A0A178L6P6"/>
<protein>
    <recommendedName>
        <fullName evidence="9">Membrane fusion protein (MFP) family protein</fullName>
    </recommendedName>
</protein>
<feature type="coiled-coil region" evidence="10">
    <location>
        <begin position="216"/>
        <end position="243"/>
    </location>
</feature>
<dbReference type="PANTHER" id="PTHR30386:SF17">
    <property type="entry name" value="ALKALINE PROTEASE SECRETION PROTEIN APRE"/>
    <property type="match status" value="1"/>
</dbReference>
<dbReference type="OrthoDB" id="9775513at2"/>
<dbReference type="GO" id="GO:0005886">
    <property type="term" value="C:plasma membrane"/>
    <property type="evidence" value="ECO:0007669"/>
    <property type="project" value="UniProtKB-SubCell"/>
</dbReference>
<keyword evidence="4 9" id="KW-1003">Cell membrane</keyword>
<dbReference type="Pfam" id="PF25994">
    <property type="entry name" value="HH_AprE"/>
    <property type="match status" value="1"/>
</dbReference>